<comment type="caution">
    <text evidence="2">The sequence shown here is derived from an EMBL/GenBank/DDBJ whole genome shotgun (WGS) entry which is preliminary data.</text>
</comment>
<protein>
    <submittedName>
        <fullName evidence="2">Uncharacterized protein</fullName>
    </submittedName>
</protein>
<feature type="compositionally biased region" description="Basic and acidic residues" evidence="1">
    <location>
        <begin position="51"/>
        <end position="69"/>
    </location>
</feature>
<dbReference type="VEuPathDB" id="FungiDB:FUN_014902"/>
<evidence type="ECO:0000313" key="3">
    <source>
        <dbReference type="Proteomes" id="UP000233469"/>
    </source>
</evidence>
<feature type="region of interest" description="Disordered" evidence="1">
    <location>
        <begin position="47"/>
        <end position="70"/>
    </location>
</feature>
<dbReference type="Proteomes" id="UP000233469">
    <property type="component" value="Unassembled WGS sequence"/>
</dbReference>
<dbReference type="VEuPathDB" id="FungiDB:RhiirFUN_012081"/>
<reference evidence="2 3" key="1">
    <citation type="submission" date="2016-04" db="EMBL/GenBank/DDBJ databases">
        <title>Genome analyses suggest a sexual origin of heterokaryosis in a supposedly ancient asexual fungus.</title>
        <authorList>
            <person name="Ropars J."/>
            <person name="Sedzielewska K."/>
            <person name="Noel J."/>
            <person name="Charron P."/>
            <person name="Farinelli L."/>
            <person name="Marton T."/>
            <person name="Kruger M."/>
            <person name="Pelin A."/>
            <person name="Brachmann A."/>
            <person name="Corradi N."/>
        </authorList>
    </citation>
    <scope>NUCLEOTIDE SEQUENCE [LARGE SCALE GENOMIC DNA]</scope>
    <source>
        <strain evidence="2 3">C2</strain>
    </source>
</reference>
<name>A0A2N1NBB0_9GLOM</name>
<dbReference type="AlphaFoldDB" id="A0A2N1NBB0"/>
<gene>
    <name evidence="2" type="ORF">RhiirC2_778691</name>
</gene>
<evidence type="ECO:0000313" key="2">
    <source>
        <dbReference type="EMBL" id="PKK71206.1"/>
    </source>
</evidence>
<sequence>MVDQLRHLYQERSIREKGTVLKNLSRKIEPTDMSAFNEVNKAYSSRLPDISQEKNKKADPTKEVKKVDDANEWGVKPEQSLWDKIVITRLTDARLGVDSNNVPVVGSNPHTMQIPYNPRNLPSSGTPVANVTAVYHDCHCDNDDSELTCTMCGYFINTLVP</sequence>
<proteinExistence type="predicted"/>
<dbReference type="VEuPathDB" id="FungiDB:RhiirA1_396325"/>
<dbReference type="EMBL" id="LLXL01000540">
    <property type="protein sequence ID" value="PKK71206.1"/>
    <property type="molecule type" value="Genomic_DNA"/>
</dbReference>
<organism evidence="2 3">
    <name type="scientific">Rhizophagus irregularis</name>
    <dbReference type="NCBI Taxonomy" id="588596"/>
    <lineage>
        <taxon>Eukaryota</taxon>
        <taxon>Fungi</taxon>
        <taxon>Fungi incertae sedis</taxon>
        <taxon>Mucoromycota</taxon>
        <taxon>Glomeromycotina</taxon>
        <taxon>Glomeromycetes</taxon>
        <taxon>Glomerales</taxon>
        <taxon>Glomeraceae</taxon>
        <taxon>Rhizophagus</taxon>
    </lineage>
</organism>
<reference evidence="2 3" key="2">
    <citation type="submission" date="2017-10" db="EMBL/GenBank/DDBJ databases">
        <title>Extensive intraspecific genome diversity in a model arbuscular mycorrhizal fungus.</title>
        <authorList>
            <person name="Chen E.C.H."/>
            <person name="Morin E."/>
            <person name="Baudet D."/>
            <person name="Noel J."/>
            <person name="Ndikumana S."/>
            <person name="Charron P."/>
            <person name="St-Onge C."/>
            <person name="Giorgi J."/>
            <person name="Grigoriev I.V."/>
            <person name="Roux C."/>
            <person name="Martin F.M."/>
            <person name="Corradi N."/>
        </authorList>
    </citation>
    <scope>NUCLEOTIDE SEQUENCE [LARGE SCALE GENOMIC DNA]</scope>
    <source>
        <strain evidence="2 3">C2</strain>
    </source>
</reference>
<accession>A0A2N1NBB0</accession>
<evidence type="ECO:0000256" key="1">
    <source>
        <dbReference type="SAM" id="MobiDB-lite"/>
    </source>
</evidence>